<gene>
    <name evidence="2" type="ORF">GGD71_000794</name>
</gene>
<evidence type="ECO:0000256" key="1">
    <source>
        <dbReference type="SAM" id="MobiDB-lite"/>
    </source>
</evidence>
<accession>A0A840FLL0</accession>
<evidence type="ECO:0000313" key="2">
    <source>
        <dbReference type="EMBL" id="MBB4220047.1"/>
    </source>
</evidence>
<feature type="compositionally biased region" description="Basic and acidic residues" evidence="1">
    <location>
        <begin position="7"/>
        <end position="18"/>
    </location>
</feature>
<name>A0A840FLL0_9BURK</name>
<dbReference type="Proteomes" id="UP000524450">
    <property type="component" value="Unassembled WGS sequence"/>
</dbReference>
<organism evidence="2 3">
    <name type="scientific">Variovorax guangxiensis</name>
    <dbReference type="NCBI Taxonomy" id="1775474"/>
    <lineage>
        <taxon>Bacteria</taxon>
        <taxon>Pseudomonadati</taxon>
        <taxon>Pseudomonadota</taxon>
        <taxon>Betaproteobacteria</taxon>
        <taxon>Burkholderiales</taxon>
        <taxon>Comamonadaceae</taxon>
        <taxon>Variovorax</taxon>
    </lineage>
</organism>
<dbReference type="EMBL" id="JACIFZ010000001">
    <property type="protein sequence ID" value="MBB4220047.1"/>
    <property type="molecule type" value="Genomic_DNA"/>
</dbReference>
<reference evidence="2 3" key="1">
    <citation type="submission" date="2020-08" db="EMBL/GenBank/DDBJ databases">
        <title>Genomic Encyclopedia of Type Strains, Phase IV (KMG-V): Genome sequencing to study the core and pangenomes of soil and plant-associated prokaryotes.</title>
        <authorList>
            <person name="Whitman W."/>
        </authorList>
    </citation>
    <scope>NUCLEOTIDE SEQUENCE [LARGE SCALE GENOMIC DNA]</scope>
    <source>
        <strain evidence="2 3">34/80</strain>
    </source>
</reference>
<protein>
    <submittedName>
        <fullName evidence="2">Uncharacterized protein</fullName>
    </submittedName>
</protein>
<proteinExistence type="predicted"/>
<evidence type="ECO:0000313" key="3">
    <source>
        <dbReference type="Proteomes" id="UP000524450"/>
    </source>
</evidence>
<feature type="region of interest" description="Disordered" evidence="1">
    <location>
        <begin position="1"/>
        <end position="91"/>
    </location>
</feature>
<feature type="compositionally biased region" description="Basic and acidic residues" evidence="1">
    <location>
        <begin position="75"/>
        <end position="91"/>
    </location>
</feature>
<sequence length="91" mass="9840">MTSKQQQPEEKEEKEGKSPGKFHFPTSGNPEQGKVEKARPTEQPASEEALDSGVEESFPASDPVSVTVTKVKLPSSEKKKDVEEKAKAGKG</sequence>
<comment type="caution">
    <text evidence="2">The sequence shown here is derived from an EMBL/GenBank/DDBJ whole genome shotgun (WGS) entry which is preliminary data.</text>
</comment>
<dbReference type="AlphaFoldDB" id="A0A840FLL0"/>
<dbReference type="RefSeq" id="WP_260319188.1">
    <property type="nucleotide sequence ID" value="NZ_JACIFZ010000001.1"/>
</dbReference>